<dbReference type="EMBL" id="SJPR01000002">
    <property type="protein sequence ID" value="TWT98089.1"/>
    <property type="molecule type" value="Genomic_DNA"/>
</dbReference>
<comment type="caution">
    <text evidence="2">The sequence shown here is derived from an EMBL/GenBank/DDBJ whole genome shotgun (WGS) entry which is preliminary data.</text>
</comment>
<evidence type="ECO:0000256" key="1">
    <source>
        <dbReference type="SAM" id="Phobius"/>
    </source>
</evidence>
<evidence type="ECO:0000313" key="2">
    <source>
        <dbReference type="EMBL" id="TWT98089.1"/>
    </source>
</evidence>
<dbReference type="PROSITE" id="PS51257">
    <property type="entry name" value="PROKAR_LIPOPROTEIN"/>
    <property type="match status" value="1"/>
</dbReference>
<keyword evidence="3" id="KW-1185">Reference proteome</keyword>
<evidence type="ECO:0000313" key="3">
    <source>
        <dbReference type="Proteomes" id="UP000317421"/>
    </source>
</evidence>
<keyword evidence="1" id="KW-1133">Transmembrane helix</keyword>
<keyword evidence="1" id="KW-0812">Transmembrane</keyword>
<dbReference type="GO" id="GO:0043683">
    <property type="term" value="P:type IV pilus assembly"/>
    <property type="evidence" value="ECO:0007669"/>
    <property type="project" value="InterPro"/>
</dbReference>
<dbReference type="InterPro" id="IPR007445">
    <property type="entry name" value="PilO"/>
</dbReference>
<keyword evidence="1" id="KW-0472">Membrane</keyword>
<gene>
    <name evidence="2" type="ORF">Pla108_22460</name>
</gene>
<dbReference type="Gene3D" id="3.30.70.60">
    <property type="match status" value="1"/>
</dbReference>
<organism evidence="2 3">
    <name type="scientific">Botrimarina colliarenosi</name>
    <dbReference type="NCBI Taxonomy" id="2528001"/>
    <lineage>
        <taxon>Bacteria</taxon>
        <taxon>Pseudomonadati</taxon>
        <taxon>Planctomycetota</taxon>
        <taxon>Planctomycetia</taxon>
        <taxon>Pirellulales</taxon>
        <taxon>Lacipirellulaceae</taxon>
        <taxon>Botrimarina</taxon>
    </lineage>
</organism>
<dbReference type="Proteomes" id="UP000317421">
    <property type="component" value="Unassembled WGS sequence"/>
</dbReference>
<accession>A0A5C6AEQ4</accession>
<dbReference type="GO" id="GO:0043107">
    <property type="term" value="P:type IV pilus-dependent motility"/>
    <property type="evidence" value="ECO:0007669"/>
    <property type="project" value="InterPro"/>
</dbReference>
<name>A0A5C6AEQ4_9BACT</name>
<proteinExistence type="predicted"/>
<protein>
    <submittedName>
        <fullName evidence="2">Pilus assembly protein, PilO</fullName>
    </submittedName>
</protein>
<dbReference type="AlphaFoldDB" id="A0A5C6AEQ4"/>
<dbReference type="InterPro" id="IPR014717">
    <property type="entry name" value="Transl_elong_EF1B/ribsomal_bS6"/>
</dbReference>
<sequence length="196" mass="21269">MQPKQTGLPRLPLGVLYIVAIACAAGLASVAYATLNQPLISWRNDIAHRADLVREKLAGGPALRRDHAEMQRELEGLLARVEEVNNRIPDDPNEGDFLSDLTRLAREGDVAIEDFRRGATSVSPTHSAVTVTVNLRGSYRGVCGLIDGVAKLPRLAELTQLTLRRGLDGTEYAVSMTYALYYGLVTAADENAVATR</sequence>
<dbReference type="OrthoDB" id="274838at2"/>
<dbReference type="Pfam" id="PF04350">
    <property type="entry name" value="PilO"/>
    <property type="match status" value="1"/>
</dbReference>
<feature type="transmembrane region" description="Helical" evidence="1">
    <location>
        <begin position="15"/>
        <end position="35"/>
    </location>
</feature>
<reference evidence="2 3" key="1">
    <citation type="submission" date="2019-02" db="EMBL/GenBank/DDBJ databases">
        <title>Deep-cultivation of Planctomycetes and their phenomic and genomic characterization uncovers novel biology.</title>
        <authorList>
            <person name="Wiegand S."/>
            <person name="Jogler M."/>
            <person name="Boedeker C."/>
            <person name="Pinto D."/>
            <person name="Vollmers J."/>
            <person name="Rivas-Marin E."/>
            <person name="Kohn T."/>
            <person name="Peeters S.H."/>
            <person name="Heuer A."/>
            <person name="Rast P."/>
            <person name="Oberbeckmann S."/>
            <person name="Bunk B."/>
            <person name="Jeske O."/>
            <person name="Meyerdierks A."/>
            <person name="Storesund J.E."/>
            <person name="Kallscheuer N."/>
            <person name="Luecker S."/>
            <person name="Lage O.M."/>
            <person name="Pohl T."/>
            <person name="Merkel B.J."/>
            <person name="Hornburger P."/>
            <person name="Mueller R.-W."/>
            <person name="Bruemmer F."/>
            <person name="Labrenz M."/>
            <person name="Spormann A.M."/>
            <person name="Op Den Camp H."/>
            <person name="Overmann J."/>
            <person name="Amann R."/>
            <person name="Jetten M.S.M."/>
            <person name="Mascher T."/>
            <person name="Medema M.H."/>
            <person name="Devos D.P."/>
            <person name="Kaster A.-K."/>
            <person name="Ovreas L."/>
            <person name="Rohde M."/>
            <person name="Galperin M.Y."/>
            <person name="Jogler C."/>
        </authorList>
    </citation>
    <scope>NUCLEOTIDE SEQUENCE [LARGE SCALE GENOMIC DNA]</scope>
    <source>
        <strain evidence="2 3">Pla108</strain>
    </source>
</reference>